<dbReference type="SUPFAM" id="SSF52129">
    <property type="entry name" value="Caspase-like"/>
    <property type="match status" value="1"/>
</dbReference>
<keyword evidence="6" id="KW-1185">Reference proteome</keyword>
<dbReference type="InterPro" id="IPR011600">
    <property type="entry name" value="Pept_C14_caspase"/>
</dbReference>
<dbReference type="Pfam" id="PF01510">
    <property type="entry name" value="Amidase_2"/>
    <property type="match status" value="1"/>
</dbReference>
<dbReference type="EMBL" id="CAMXCT010001624">
    <property type="protein sequence ID" value="CAI3991733.1"/>
    <property type="molecule type" value="Genomic_DNA"/>
</dbReference>
<dbReference type="Proteomes" id="UP001152797">
    <property type="component" value="Unassembled WGS sequence"/>
</dbReference>
<evidence type="ECO:0000313" key="5">
    <source>
        <dbReference type="EMBL" id="CAL4779045.1"/>
    </source>
</evidence>
<dbReference type="GO" id="GO:0006508">
    <property type="term" value="P:proteolysis"/>
    <property type="evidence" value="ECO:0007669"/>
    <property type="project" value="InterPro"/>
</dbReference>
<evidence type="ECO:0000313" key="3">
    <source>
        <dbReference type="EMBL" id="CAI3991733.1"/>
    </source>
</evidence>
<comment type="caution">
    <text evidence="3">The sequence shown here is derived from an EMBL/GenBank/DDBJ whole genome shotgun (WGS) entry which is preliminary data.</text>
</comment>
<feature type="domain" description="N-acetylmuramoyl-L-alanine amidase" evidence="2">
    <location>
        <begin position="313"/>
        <end position="428"/>
    </location>
</feature>
<protein>
    <submittedName>
        <fullName evidence="5">N-acetylmuramoyl-L-alanine amidase RC0497</fullName>
    </submittedName>
</protein>
<dbReference type="GO" id="GO:0009253">
    <property type="term" value="P:peptidoglycan catabolic process"/>
    <property type="evidence" value="ECO:0007669"/>
    <property type="project" value="InterPro"/>
</dbReference>
<dbReference type="EMBL" id="CAMXCT020001624">
    <property type="protein sequence ID" value="CAL1145108.1"/>
    <property type="molecule type" value="Genomic_DNA"/>
</dbReference>
<reference evidence="3" key="1">
    <citation type="submission" date="2022-10" db="EMBL/GenBank/DDBJ databases">
        <authorList>
            <person name="Chen Y."/>
            <person name="Dougan E. K."/>
            <person name="Chan C."/>
            <person name="Rhodes N."/>
            <person name="Thang M."/>
        </authorList>
    </citation>
    <scope>NUCLEOTIDE SEQUENCE</scope>
</reference>
<evidence type="ECO:0000259" key="2">
    <source>
        <dbReference type="Pfam" id="PF01510"/>
    </source>
</evidence>
<dbReference type="InterPro" id="IPR029030">
    <property type="entry name" value="Caspase-like_dom_sf"/>
</dbReference>
<dbReference type="InterPro" id="IPR036505">
    <property type="entry name" value="Amidase/PGRP_sf"/>
</dbReference>
<dbReference type="OrthoDB" id="414187at2759"/>
<reference evidence="4" key="2">
    <citation type="submission" date="2024-04" db="EMBL/GenBank/DDBJ databases">
        <authorList>
            <person name="Chen Y."/>
            <person name="Shah S."/>
            <person name="Dougan E. K."/>
            <person name="Thang M."/>
            <person name="Chan C."/>
        </authorList>
    </citation>
    <scope>NUCLEOTIDE SEQUENCE [LARGE SCALE GENOMIC DNA]</scope>
</reference>
<dbReference type="Gene3D" id="3.40.50.1460">
    <property type="match status" value="1"/>
</dbReference>
<dbReference type="GO" id="GO:0004197">
    <property type="term" value="F:cysteine-type endopeptidase activity"/>
    <property type="evidence" value="ECO:0007669"/>
    <property type="project" value="InterPro"/>
</dbReference>
<accession>A0A9P1CJB9</accession>
<organism evidence="3">
    <name type="scientific">Cladocopium goreaui</name>
    <dbReference type="NCBI Taxonomy" id="2562237"/>
    <lineage>
        <taxon>Eukaryota</taxon>
        <taxon>Sar</taxon>
        <taxon>Alveolata</taxon>
        <taxon>Dinophyceae</taxon>
        <taxon>Suessiales</taxon>
        <taxon>Symbiodiniaceae</taxon>
        <taxon>Cladocopium</taxon>
    </lineage>
</organism>
<evidence type="ECO:0000259" key="1">
    <source>
        <dbReference type="Pfam" id="PF00656"/>
    </source>
</evidence>
<proteinExistence type="predicted"/>
<dbReference type="GO" id="GO:0008745">
    <property type="term" value="F:N-acetylmuramoyl-L-alanine amidase activity"/>
    <property type="evidence" value="ECO:0007669"/>
    <property type="project" value="InterPro"/>
</dbReference>
<sequence length="546" mass="62202">MNPELLAETQNYIMCRKSARLPAQQKSGLSNVLAISCGSSHVVEACLADEDSIFQEEAERIWDTACSFLKPACCDIAQNVDSVRFREKISAFAKLLHTGGIYFLYYAGHGMEINASFHFIPKGAQDESECISIGEVMAHFDKMAPVGCQVIFCINACRERQKSSICDPFDNEYGRSNKYYILFSTSSGEEVPLEELVFQEVVATFMPQFTCDNALYILDQIKENIQTIDEQQNPRLFCGGLLDPSSRASSGSSFSFATPAKWTDLLQGYTLMKPSTSSSFRESQLSKKWWIKDTREDQRRRLNRFTAPIFVPACVVIGHTCGKSKEERIERFQKQGLGPNYLIAEDGCYYLFVKEHLMAWEYNLAYWGGSCGVIEGEGKMVGKGQINELKTYAISIALEGSGQHDYTEEQYETLIDLMKDLRERWQFKAWNVLSAAEVIQPPQKQEDAEPGPKFDWRRLTELGLSLDVEERLQPSDNFEEKELQNKMKEWGYAFGMDTDEHFRRRLSAFRQRYLQHIDLGGATFSGYDTAGVESLLQQRQKLMDLP</sequence>
<feature type="domain" description="Peptidase C14 caspase" evidence="1">
    <location>
        <begin position="77"/>
        <end position="169"/>
    </location>
</feature>
<gene>
    <name evidence="3" type="ORF">C1SCF055_LOCUS18616</name>
</gene>
<dbReference type="EMBL" id="CAMXCT030001624">
    <property type="protein sequence ID" value="CAL4779045.1"/>
    <property type="molecule type" value="Genomic_DNA"/>
</dbReference>
<dbReference type="Pfam" id="PF00656">
    <property type="entry name" value="Peptidase_C14"/>
    <property type="match status" value="1"/>
</dbReference>
<name>A0A9P1CJB9_9DINO</name>
<evidence type="ECO:0000313" key="6">
    <source>
        <dbReference type="Proteomes" id="UP001152797"/>
    </source>
</evidence>
<dbReference type="Gene3D" id="3.40.80.10">
    <property type="entry name" value="Peptidoglycan recognition protein-like"/>
    <property type="match status" value="1"/>
</dbReference>
<dbReference type="AlphaFoldDB" id="A0A9P1CJB9"/>
<dbReference type="InterPro" id="IPR002502">
    <property type="entry name" value="Amidase_domain"/>
</dbReference>
<dbReference type="SUPFAM" id="SSF55846">
    <property type="entry name" value="N-acetylmuramoyl-L-alanine amidase-like"/>
    <property type="match status" value="1"/>
</dbReference>
<evidence type="ECO:0000313" key="4">
    <source>
        <dbReference type="EMBL" id="CAL1145108.1"/>
    </source>
</evidence>